<dbReference type="Gene3D" id="3.10.290.30">
    <property type="entry name" value="MM3350-like"/>
    <property type="match status" value="1"/>
</dbReference>
<dbReference type="Proteomes" id="UP000184510">
    <property type="component" value="Unassembled WGS sequence"/>
</dbReference>
<evidence type="ECO:0000313" key="2">
    <source>
        <dbReference type="EMBL" id="SHK02567.1"/>
    </source>
</evidence>
<evidence type="ECO:0000313" key="3">
    <source>
        <dbReference type="Proteomes" id="UP000184510"/>
    </source>
</evidence>
<dbReference type="SUPFAM" id="SSF159941">
    <property type="entry name" value="MM3350-like"/>
    <property type="match status" value="1"/>
</dbReference>
<dbReference type="Pfam" id="PF07929">
    <property type="entry name" value="PRiA4_ORF3"/>
    <property type="match status" value="1"/>
</dbReference>
<organism evidence="2 3">
    <name type="scientific">Rubritalea squalenifaciens DSM 18772</name>
    <dbReference type="NCBI Taxonomy" id="1123071"/>
    <lineage>
        <taxon>Bacteria</taxon>
        <taxon>Pseudomonadati</taxon>
        <taxon>Verrucomicrobiota</taxon>
        <taxon>Verrucomicrobiia</taxon>
        <taxon>Verrucomicrobiales</taxon>
        <taxon>Rubritaleaceae</taxon>
        <taxon>Rubritalea</taxon>
    </lineage>
</organism>
<accession>A0A1M6P3M4</accession>
<proteinExistence type="predicted"/>
<evidence type="ECO:0000259" key="1">
    <source>
        <dbReference type="Pfam" id="PF07929"/>
    </source>
</evidence>
<dbReference type="STRING" id="1123071.SAMN02745181_3066"/>
<gene>
    <name evidence="2" type="ORF">SAMN02745181_3066</name>
</gene>
<dbReference type="PANTHER" id="PTHR41878">
    <property type="entry name" value="LEXA REPRESSOR-RELATED"/>
    <property type="match status" value="1"/>
</dbReference>
<dbReference type="RefSeq" id="WP_143184622.1">
    <property type="nucleotide sequence ID" value="NZ_FQYR01000005.1"/>
</dbReference>
<dbReference type="AlphaFoldDB" id="A0A1M6P3M4"/>
<reference evidence="2 3" key="1">
    <citation type="submission" date="2016-11" db="EMBL/GenBank/DDBJ databases">
        <authorList>
            <person name="Jaros S."/>
            <person name="Januszkiewicz K."/>
            <person name="Wedrychowicz H."/>
        </authorList>
    </citation>
    <scope>NUCLEOTIDE SEQUENCE [LARGE SCALE GENOMIC DNA]</scope>
    <source>
        <strain evidence="2 3">DSM 18772</strain>
    </source>
</reference>
<name>A0A1M6P3M4_9BACT</name>
<dbReference type="OrthoDB" id="9801392at2"/>
<protein>
    <submittedName>
        <fullName evidence="2">PRiA4b ORF-3-like protein</fullName>
    </submittedName>
</protein>
<dbReference type="InParanoid" id="A0A1M6P3M4"/>
<dbReference type="InterPro" id="IPR012912">
    <property type="entry name" value="Plasmid_pRiA4b_Orf3-like"/>
</dbReference>
<sequence>MSEHYELKVILYGIEPLIWREISVPAETTFGKLHKLLQAAMGWEDKHSHEFRHGKGRNLTSVVADGSDVAVIKGEDFKDENDLTLKQLIGRKHFPFRMLYRYDFSDDWIHELNFQRKSEGSGKCVLIDGERNCPPEDCGGSHGYQNCADGVLEWMDDDYDPSSFDKKAAEKRISKLK</sequence>
<keyword evidence="3" id="KW-1185">Reference proteome</keyword>
<feature type="domain" description="Plasmid pRiA4b Orf3-like" evidence="1">
    <location>
        <begin position="4"/>
        <end position="165"/>
    </location>
</feature>
<dbReference type="InterPro" id="IPR024047">
    <property type="entry name" value="MM3350-like_sf"/>
</dbReference>
<dbReference type="EMBL" id="FQYR01000005">
    <property type="protein sequence ID" value="SHK02567.1"/>
    <property type="molecule type" value="Genomic_DNA"/>
</dbReference>
<dbReference type="PANTHER" id="PTHR41878:SF1">
    <property type="entry name" value="TNPR PROTEIN"/>
    <property type="match status" value="1"/>
</dbReference>